<dbReference type="GO" id="GO:0061599">
    <property type="term" value="F:molybdopterin molybdotransferase activity"/>
    <property type="evidence" value="ECO:0007669"/>
    <property type="project" value="UniProtKB-UniRule"/>
</dbReference>
<reference evidence="8" key="1">
    <citation type="submission" date="2021-01" db="EMBL/GenBank/DDBJ databases">
        <authorList>
            <person name="Kaushik A."/>
        </authorList>
    </citation>
    <scope>NUCLEOTIDE SEQUENCE</scope>
    <source>
        <strain evidence="8">AG3-1AP</strain>
    </source>
</reference>
<dbReference type="SUPFAM" id="SSF63882">
    <property type="entry name" value="MoeA N-terminal region -like"/>
    <property type="match status" value="1"/>
</dbReference>
<dbReference type="Gene3D" id="3.90.105.10">
    <property type="entry name" value="Molybdopterin biosynthesis moea protein, domain 2"/>
    <property type="match status" value="1"/>
</dbReference>
<dbReference type="InterPro" id="IPR036135">
    <property type="entry name" value="MoeA_linker/N_sf"/>
</dbReference>
<gene>
    <name evidence="8" type="ORF">RDB_LOCUS55411</name>
</gene>
<comment type="similarity">
    <text evidence="2">In the N-terminal section; belongs to the MoaB/Mog family.</text>
</comment>
<dbReference type="SUPFAM" id="SSF53218">
    <property type="entry name" value="Molybdenum cofactor biosynthesis proteins"/>
    <property type="match status" value="2"/>
</dbReference>
<dbReference type="Gene3D" id="3.40.980.10">
    <property type="entry name" value="MoaB/Mog-like domain"/>
    <property type="match status" value="2"/>
</dbReference>
<evidence type="ECO:0000313" key="9">
    <source>
        <dbReference type="Proteomes" id="UP000663831"/>
    </source>
</evidence>
<comment type="caution">
    <text evidence="8">The sequence shown here is derived from an EMBL/GenBank/DDBJ whole genome shotgun (WGS) entry which is preliminary data.</text>
</comment>
<dbReference type="InterPro" id="IPR036425">
    <property type="entry name" value="MoaB/Mog-like_dom_sf"/>
</dbReference>
<dbReference type="CDD" id="cd00886">
    <property type="entry name" value="MogA_MoaB"/>
    <property type="match status" value="1"/>
</dbReference>
<evidence type="ECO:0000256" key="2">
    <source>
        <dbReference type="ARBA" id="ARBA00007589"/>
    </source>
</evidence>
<protein>
    <recommendedName>
        <fullName evidence="7">MoaB/Mog domain-containing protein</fullName>
    </recommendedName>
</protein>
<evidence type="ECO:0000256" key="3">
    <source>
        <dbReference type="ARBA" id="ARBA00008339"/>
    </source>
</evidence>
<comment type="catalytic activity">
    <reaction evidence="5">
        <text>molybdopterin + ATP + H(+) = adenylyl-molybdopterin + diphosphate</text>
        <dbReference type="Rhea" id="RHEA:31331"/>
        <dbReference type="ChEBI" id="CHEBI:15378"/>
        <dbReference type="ChEBI" id="CHEBI:30616"/>
        <dbReference type="ChEBI" id="CHEBI:33019"/>
        <dbReference type="ChEBI" id="CHEBI:58698"/>
        <dbReference type="ChEBI" id="CHEBI:62727"/>
    </reaction>
</comment>
<dbReference type="GO" id="GO:0006777">
    <property type="term" value="P:Mo-molybdopterin cofactor biosynthetic process"/>
    <property type="evidence" value="ECO:0007669"/>
    <property type="project" value="UniProtKB-UniRule"/>
</dbReference>
<feature type="region of interest" description="Disordered" evidence="6">
    <location>
        <begin position="176"/>
        <end position="226"/>
    </location>
</feature>
<dbReference type="Pfam" id="PF03454">
    <property type="entry name" value="MoeA_C"/>
    <property type="match status" value="1"/>
</dbReference>
<dbReference type="GO" id="GO:0046872">
    <property type="term" value="F:metal ion binding"/>
    <property type="evidence" value="ECO:0007669"/>
    <property type="project" value="UniProtKB-UniRule"/>
</dbReference>
<proteinExistence type="inferred from homology"/>
<comment type="cofactor">
    <cofactor evidence="5">
        <name>Mg(2+)</name>
        <dbReference type="ChEBI" id="CHEBI:18420"/>
    </cofactor>
</comment>
<dbReference type="Gene3D" id="2.170.190.11">
    <property type="entry name" value="Molybdopterin biosynthesis moea protein, domain 3"/>
    <property type="match status" value="1"/>
</dbReference>
<evidence type="ECO:0000259" key="7">
    <source>
        <dbReference type="SMART" id="SM00852"/>
    </source>
</evidence>
<dbReference type="GO" id="GO:0005524">
    <property type="term" value="F:ATP binding"/>
    <property type="evidence" value="ECO:0007669"/>
    <property type="project" value="UniProtKB-UniRule"/>
</dbReference>
<comment type="catalytic activity">
    <reaction evidence="5">
        <text>adenylyl-molybdopterin + molybdate = Mo-molybdopterin + AMP + H(+)</text>
        <dbReference type="Rhea" id="RHEA:35047"/>
        <dbReference type="ChEBI" id="CHEBI:15378"/>
        <dbReference type="ChEBI" id="CHEBI:36264"/>
        <dbReference type="ChEBI" id="CHEBI:62727"/>
        <dbReference type="ChEBI" id="CHEBI:71302"/>
        <dbReference type="ChEBI" id="CHEBI:456215"/>
    </reaction>
</comment>
<name>A0A8H3AWW1_9AGAM</name>
<evidence type="ECO:0000256" key="1">
    <source>
        <dbReference type="ARBA" id="ARBA00005046"/>
    </source>
</evidence>
<sequence>MAIYKVAILTASDTASKDAQQDRSGPVIRDILSDHSSTCQFSVDAPVIVPDNVGLIQSAVKGWSIGGLYDWVITTGGTGFGPRDLTPEAISPLIERPAPGLVHLIMSESLKHTPLAALSRPVAGSIRNTLVTTLPGSPKAVRENLSALLQGGVISHALDLLTGGKENGQVHAKIGVPDRATGTSQPSAGTHSHHHHHHHEHQKHGHQIPTPRTLSHDPNLPVSQRNRVSPYRLVSMEEATRLILEVSKPLEPMTLDVNSRLAGHVLSEDVTALHELPATPTTNVDGYAVQVPYKKGTFKVLTPATLKLGSEVPSDFVYRINTGAPLPPGTNAVIMVEDTQVASQFSAEEGEEGEEKTVELLAEVDVGENVRKAGSDVRAGDKVLVAGDVISGLGGEIGALAFVGRRQVKAYKKPVVALLSTGNELVDLQKQSSQTAGSEGWSGVIDTNRPSLRAVLEGLGYEVIDIGIAHDNIEAHVSALSDGVSRADVLVTTGGTSMGASDLLKPLLERNLNGTIHFGRVAMKPGKPTTFASVPTPNGGREKLVFGLPGNPASALVTFYLFVLPALRRLGGWTPEAAELPRVPVEVRMNVIIVQAATHPVPQLTESLPLDPRPEFHRVHVRITSSGLKAFSTGGQRSSRVASLAGANGLVALPALVEGGPKAIEKGQIANVVLIGELQTC</sequence>
<keyword evidence="5" id="KW-0808">Transferase</keyword>
<keyword evidence="5" id="KW-0460">Magnesium</keyword>
<dbReference type="PANTHER" id="PTHR10192">
    <property type="entry name" value="MOLYBDOPTERIN BIOSYNTHESIS PROTEIN"/>
    <property type="match status" value="1"/>
</dbReference>
<dbReference type="InterPro" id="IPR005110">
    <property type="entry name" value="MoeA_linker/N"/>
</dbReference>
<evidence type="ECO:0000256" key="6">
    <source>
        <dbReference type="SAM" id="MobiDB-lite"/>
    </source>
</evidence>
<dbReference type="UniPathway" id="UPA00344"/>
<organism evidence="8 9">
    <name type="scientific">Rhizoctonia solani</name>
    <dbReference type="NCBI Taxonomy" id="456999"/>
    <lineage>
        <taxon>Eukaryota</taxon>
        <taxon>Fungi</taxon>
        <taxon>Dikarya</taxon>
        <taxon>Basidiomycota</taxon>
        <taxon>Agaricomycotina</taxon>
        <taxon>Agaricomycetes</taxon>
        <taxon>Cantharellales</taxon>
        <taxon>Ceratobasidiaceae</taxon>
        <taxon>Rhizoctonia</taxon>
    </lineage>
</organism>
<comment type="similarity">
    <text evidence="5">Belongs to the MoeA family.</text>
</comment>
<keyword evidence="5" id="KW-0479">Metal-binding</keyword>
<evidence type="ECO:0000313" key="8">
    <source>
        <dbReference type="EMBL" id="CAE6442420.1"/>
    </source>
</evidence>
<dbReference type="SUPFAM" id="SSF63867">
    <property type="entry name" value="MoeA C-terminal domain-like"/>
    <property type="match status" value="1"/>
</dbReference>
<comment type="similarity">
    <text evidence="3">In the C-terminal section; belongs to the MoeA family.</text>
</comment>
<dbReference type="PANTHER" id="PTHR10192:SF5">
    <property type="entry name" value="GEPHYRIN"/>
    <property type="match status" value="1"/>
</dbReference>
<dbReference type="Proteomes" id="UP000663831">
    <property type="component" value="Unassembled WGS sequence"/>
</dbReference>
<dbReference type="FunFam" id="3.40.980.10:FF:000001">
    <property type="entry name" value="Molybdopterin molybdenumtransferase"/>
    <property type="match status" value="1"/>
</dbReference>
<dbReference type="EMBL" id="CAJMWV010001642">
    <property type="protein sequence ID" value="CAE6442420.1"/>
    <property type="molecule type" value="Genomic_DNA"/>
</dbReference>
<dbReference type="AlphaFoldDB" id="A0A8H3AWW1"/>
<evidence type="ECO:0000256" key="5">
    <source>
        <dbReference type="RuleBase" id="RU365090"/>
    </source>
</evidence>
<evidence type="ECO:0000256" key="4">
    <source>
        <dbReference type="ARBA" id="ARBA00023150"/>
    </source>
</evidence>
<dbReference type="NCBIfam" id="TIGR00177">
    <property type="entry name" value="molyb_syn"/>
    <property type="match status" value="1"/>
</dbReference>
<dbReference type="InterPro" id="IPR005111">
    <property type="entry name" value="MoeA_C_domain_IV"/>
</dbReference>
<feature type="compositionally biased region" description="Polar residues" evidence="6">
    <location>
        <begin position="181"/>
        <end position="190"/>
    </location>
</feature>
<dbReference type="InterPro" id="IPR036688">
    <property type="entry name" value="MoeA_C_domain_IV_sf"/>
</dbReference>
<dbReference type="PROSITE" id="PS01079">
    <property type="entry name" value="MOCF_BIOSYNTHESIS_2"/>
    <property type="match status" value="1"/>
</dbReference>
<feature type="domain" description="MoaB/Mog" evidence="7">
    <location>
        <begin position="7"/>
        <end position="156"/>
    </location>
</feature>
<keyword evidence="5" id="KW-0500">Molybdenum</keyword>
<feature type="domain" description="MoaB/Mog" evidence="7">
    <location>
        <begin position="417"/>
        <end position="569"/>
    </location>
</feature>
<dbReference type="GO" id="GO:0005829">
    <property type="term" value="C:cytosol"/>
    <property type="evidence" value="ECO:0007669"/>
    <property type="project" value="TreeGrafter"/>
</dbReference>
<feature type="compositionally biased region" description="Basic residues" evidence="6">
    <location>
        <begin position="191"/>
        <end position="206"/>
    </location>
</feature>
<accession>A0A8H3AWW1</accession>
<comment type="pathway">
    <text evidence="1 5">Cofactor biosynthesis; molybdopterin biosynthesis.</text>
</comment>
<dbReference type="SMART" id="SM00852">
    <property type="entry name" value="MoCF_biosynth"/>
    <property type="match status" value="2"/>
</dbReference>
<dbReference type="InterPro" id="IPR038987">
    <property type="entry name" value="MoeA-like"/>
</dbReference>
<dbReference type="Pfam" id="PF00994">
    <property type="entry name" value="MoCF_biosynth"/>
    <property type="match status" value="2"/>
</dbReference>
<dbReference type="InterPro" id="IPR008284">
    <property type="entry name" value="MoCF_biosynth_CS"/>
</dbReference>
<dbReference type="CDD" id="cd00887">
    <property type="entry name" value="MoeA"/>
    <property type="match status" value="1"/>
</dbReference>
<comment type="function">
    <text evidence="5">Catalyzes two steps in the biosynthesis of the molybdenum cofactor. In the first step, molybdopterin is adenylated. Subsequently, molybdate is inserted into adenylated molybdopterin and AMP is released.</text>
</comment>
<dbReference type="InterPro" id="IPR001453">
    <property type="entry name" value="MoaB/Mog_dom"/>
</dbReference>
<dbReference type="Pfam" id="PF03453">
    <property type="entry name" value="MoeA_N"/>
    <property type="match status" value="1"/>
</dbReference>
<dbReference type="Gene3D" id="2.40.340.10">
    <property type="entry name" value="MoeA, C-terminal, domain IV"/>
    <property type="match status" value="1"/>
</dbReference>
<dbReference type="GO" id="GO:0061598">
    <property type="term" value="F:molybdopterin adenylyltransferase activity"/>
    <property type="evidence" value="ECO:0007669"/>
    <property type="project" value="UniProtKB-UniRule"/>
</dbReference>
<keyword evidence="4 5" id="KW-0501">Molybdenum cofactor biosynthesis</keyword>